<comment type="caution">
    <text evidence="1">The sequence shown here is derived from an EMBL/GenBank/DDBJ whole genome shotgun (WGS) entry which is preliminary data.</text>
</comment>
<gene>
    <name evidence="1" type="ORF">HNP84_006460</name>
</gene>
<name>A0A840PCJ6_9ACTN</name>
<dbReference type="Proteomes" id="UP000578449">
    <property type="component" value="Unassembled WGS sequence"/>
</dbReference>
<evidence type="ECO:0000313" key="2">
    <source>
        <dbReference type="Proteomes" id="UP000578449"/>
    </source>
</evidence>
<proteinExistence type="predicted"/>
<organism evidence="1 2">
    <name type="scientific">Thermocatellispora tengchongensis</name>
    <dbReference type="NCBI Taxonomy" id="1073253"/>
    <lineage>
        <taxon>Bacteria</taxon>
        <taxon>Bacillati</taxon>
        <taxon>Actinomycetota</taxon>
        <taxon>Actinomycetes</taxon>
        <taxon>Streptosporangiales</taxon>
        <taxon>Streptosporangiaceae</taxon>
        <taxon>Thermocatellispora</taxon>
    </lineage>
</organism>
<dbReference type="AlphaFoldDB" id="A0A840PCJ6"/>
<accession>A0A840PCJ6</accession>
<reference evidence="1 2" key="1">
    <citation type="submission" date="2020-08" db="EMBL/GenBank/DDBJ databases">
        <title>Genomic Encyclopedia of Type Strains, Phase IV (KMG-IV): sequencing the most valuable type-strain genomes for metagenomic binning, comparative biology and taxonomic classification.</title>
        <authorList>
            <person name="Goeker M."/>
        </authorList>
    </citation>
    <scope>NUCLEOTIDE SEQUENCE [LARGE SCALE GENOMIC DNA]</scope>
    <source>
        <strain evidence="1 2">DSM 45615</strain>
    </source>
</reference>
<protein>
    <submittedName>
        <fullName evidence="1">Uncharacterized protein</fullName>
    </submittedName>
</protein>
<sequence length="29" mass="3246">MVYTTSRPDTVAEARQVTDLVGTAFCAWR</sequence>
<dbReference type="EMBL" id="JACHGN010000015">
    <property type="protein sequence ID" value="MBB5136709.1"/>
    <property type="molecule type" value="Genomic_DNA"/>
</dbReference>
<evidence type="ECO:0000313" key="1">
    <source>
        <dbReference type="EMBL" id="MBB5136709.1"/>
    </source>
</evidence>
<keyword evidence="2" id="KW-1185">Reference proteome</keyword>